<keyword evidence="3" id="KW-0378">Hydrolase</keyword>
<reference evidence="2 4" key="1">
    <citation type="submission" date="2017-02" db="EMBL/GenBank/DDBJ databases">
        <title>Draft genome sequence of Moraxella caviae CCUG 355 type strain.</title>
        <authorList>
            <person name="Engstrom-Jakobsson H."/>
            <person name="Salva-Serra F."/>
            <person name="Thorell K."/>
            <person name="Gonzales-Siles L."/>
            <person name="Karlsson R."/>
            <person name="Boulund F."/>
            <person name="Engstrand L."/>
            <person name="Moore E."/>
        </authorList>
    </citation>
    <scope>NUCLEOTIDE SEQUENCE [LARGE SCALE GENOMIC DNA]</scope>
    <source>
        <strain evidence="2 4">CCUG 355</strain>
    </source>
</reference>
<dbReference type="InterPro" id="IPR006056">
    <property type="entry name" value="RidA"/>
</dbReference>
<dbReference type="GO" id="GO:0019239">
    <property type="term" value="F:deaminase activity"/>
    <property type="evidence" value="ECO:0007669"/>
    <property type="project" value="TreeGrafter"/>
</dbReference>
<dbReference type="CDD" id="cd00448">
    <property type="entry name" value="YjgF_YER057c_UK114_family"/>
    <property type="match status" value="1"/>
</dbReference>
<dbReference type="PANTHER" id="PTHR11803">
    <property type="entry name" value="2-IMINOBUTANOATE/2-IMINOPROPANOATE DEAMINASE RIDA"/>
    <property type="match status" value="1"/>
</dbReference>
<organism evidence="2 4">
    <name type="scientific">Moraxella caviae</name>
    <dbReference type="NCBI Taxonomy" id="34060"/>
    <lineage>
        <taxon>Bacteria</taxon>
        <taxon>Pseudomonadati</taxon>
        <taxon>Pseudomonadota</taxon>
        <taxon>Gammaproteobacteria</taxon>
        <taxon>Moraxellales</taxon>
        <taxon>Moraxellaceae</taxon>
        <taxon>Moraxella</taxon>
    </lineage>
</organism>
<dbReference type="InterPro" id="IPR006175">
    <property type="entry name" value="YjgF/YER057c/UK114"/>
</dbReference>
<evidence type="ECO:0000313" key="5">
    <source>
        <dbReference type="Proteomes" id="UP000255279"/>
    </source>
</evidence>
<evidence type="ECO:0000313" key="2">
    <source>
        <dbReference type="EMBL" id="OOR89429.1"/>
    </source>
</evidence>
<dbReference type="Gene3D" id="3.30.1330.40">
    <property type="entry name" value="RutC-like"/>
    <property type="match status" value="1"/>
</dbReference>
<dbReference type="STRING" id="34060.B0181_07045"/>
<protein>
    <submittedName>
        <fullName evidence="3">Enamine/imine deaminase</fullName>
        <ecNumber evidence="3">3.5.4.-</ecNumber>
    </submittedName>
    <submittedName>
        <fullName evidence="2">Reactive intermediate/imine deaminase</fullName>
    </submittedName>
</protein>
<evidence type="ECO:0000313" key="4">
    <source>
        <dbReference type="Proteomes" id="UP000190435"/>
    </source>
</evidence>
<keyword evidence="4" id="KW-1185">Reference proteome</keyword>
<dbReference type="EC" id="3.5.4.-" evidence="3"/>
<dbReference type="EMBL" id="MUXU01000039">
    <property type="protein sequence ID" value="OOR89429.1"/>
    <property type="molecule type" value="Genomic_DNA"/>
</dbReference>
<name>A0A1T0A1E5_9GAMM</name>
<dbReference type="Pfam" id="PF01042">
    <property type="entry name" value="Ribonuc_L-PSP"/>
    <property type="match status" value="1"/>
</dbReference>
<reference evidence="3 5" key="2">
    <citation type="submission" date="2018-06" db="EMBL/GenBank/DDBJ databases">
        <authorList>
            <consortium name="Pathogen Informatics"/>
            <person name="Doyle S."/>
        </authorList>
    </citation>
    <scope>NUCLEOTIDE SEQUENCE [LARGE SCALE GENOMIC DNA]</scope>
    <source>
        <strain evidence="3 5">NCTC10293</strain>
    </source>
</reference>
<dbReference type="Proteomes" id="UP000255279">
    <property type="component" value="Unassembled WGS sequence"/>
</dbReference>
<evidence type="ECO:0000313" key="3">
    <source>
        <dbReference type="EMBL" id="STZ09847.1"/>
    </source>
</evidence>
<dbReference type="PANTHER" id="PTHR11803:SF39">
    <property type="entry name" value="2-IMINOBUTANOATE_2-IMINOPROPANOATE DEAMINASE"/>
    <property type="match status" value="1"/>
</dbReference>
<dbReference type="SUPFAM" id="SSF55298">
    <property type="entry name" value="YjgF-like"/>
    <property type="match status" value="1"/>
</dbReference>
<dbReference type="RefSeq" id="WP_078276799.1">
    <property type="nucleotide sequence ID" value="NZ_CAACXO010000062.1"/>
</dbReference>
<sequence length="126" mass="13237">MAKQIIHTDDAPAAVGTYSQAVKVGNTVYISGQLGLDPKTMELREGFKAQAEQAMDNLEAIAKAAGGSLADVVKFNVSLDNLADFAELNSVFEARLSAPYPARAALEVAALPKGAAVEIEAILYVE</sequence>
<dbReference type="EMBL" id="UGQE01000001">
    <property type="protein sequence ID" value="STZ09847.1"/>
    <property type="molecule type" value="Genomic_DNA"/>
</dbReference>
<proteinExistence type="inferred from homology"/>
<comment type="similarity">
    <text evidence="1">Belongs to the RutC family.</text>
</comment>
<dbReference type="AlphaFoldDB" id="A0A1T0A1E5"/>
<dbReference type="Proteomes" id="UP000190435">
    <property type="component" value="Unassembled WGS sequence"/>
</dbReference>
<gene>
    <name evidence="3" type="primary">ridA_1</name>
    <name evidence="2" type="ORF">B0181_07045</name>
    <name evidence="3" type="ORF">NCTC10293_00158</name>
</gene>
<dbReference type="OrthoDB" id="9803101at2"/>
<dbReference type="NCBIfam" id="TIGR00004">
    <property type="entry name" value="Rid family detoxifying hydrolase"/>
    <property type="match status" value="1"/>
</dbReference>
<dbReference type="InterPro" id="IPR019897">
    <property type="entry name" value="RidA_CS"/>
</dbReference>
<dbReference type="FunFam" id="3.30.1330.40:FF:000001">
    <property type="entry name" value="L-PSP family endoribonuclease"/>
    <property type="match status" value="1"/>
</dbReference>
<dbReference type="InterPro" id="IPR035959">
    <property type="entry name" value="RutC-like_sf"/>
</dbReference>
<dbReference type="GO" id="GO:0005829">
    <property type="term" value="C:cytosol"/>
    <property type="evidence" value="ECO:0007669"/>
    <property type="project" value="TreeGrafter"/>
</dbReference>
<dbReference type="PROSITE" id="PS01094">
    <property type="entry name" value="UPF0076"/>
    <property type="match status" value="1"/>
</dbReference>
<evidence type="ECO:0000256" key="1">
    <source>
        <dbReference type="ARBA" id="ARBA00010552"/>
    </source>
</evidence>
<accession>A0A1T0A1E5</accession>